<evidence type="ECO:0000313" key="14">
    <source>
        <dbReference type="EMBL" id="TWT95725.1"/>
    </source>
</evidence>
<reference evidence="14 15" key="1">
    <citation type="submission" date="2019-02" db="EMBL/GenBank/DDBJ databases">
        <title>Deep-cultivation of Planctomycetes and their phenomic and genomic characterization uncovers novel biology.</title>
        <authorList>
            <person name="Wiegand S."/>
            <person name="Jogler M."/>
            <person name="Boedeker C."/>
            <person name="Pinto D."/>
            <person name="Vollmers J."/>
            <person name="Rivas-Marin E."/>
            <person name="Kohn T."/>
            <person name="Peeters S.H."/>
            <person name="Heuer A."/>
            <person name="Rast P."/>
            <person name="Oberbeckmann S."/>
            <person name="Bunk B."/>
            <person name="Jeske O."/>
            <person name="Meyerdierks A."/>
            <person name="Storesund J.E."/>
            <person name="Kallscheuer N."/>
            <person name="Luecker S."/>
            <person name="Lage O.M."/>
            <person name="Pohl T."/>
            <person name="Merkel B.J."/>
            <person name="Hornburger P."/>
            <person name="Mueller R.-W."/>
            <person name="Bruemmer F."/>
            <person name="Labrenz M."/>
            <person name="Spormann A.M."/>
            <person name="Op Den Camp H."/>
            <person name="Overmann J."/>
            <person name="Amann R."/>
            <person name="Jetten M.S.M."/>
            <person name="Mascher T."/>
            <person name="Medema M.H."/>
            <person name="Devos D.P."/>
            <person name="Kaster A.-K."/>
            <person name="Ovreas L."/>
            <person name="Rohde M."/>
            <person name="Galperin M.Y."/>
            <person name="Jogler C."/>
        </authorList>
    </citation>
    <scope>NUCLEOTIDE SEQUENCE [LARGE SCALE GENOMIC DNA]</scope>
    <source>
        <strain evidence="14 15">Pla100</strain>
    </source>
</reference>
<dbReference type="Proteomes" id="UP000316213">
    <property type="component" value="Unassembled WGS sequence"/>
</dbReference>
<keyword evidence="7 14" id="KW-0418">Kinase</keyword>
<dbReference type="InterPro" id="IPR003594">
    <property type="entry name" value="HATPase_dom"/>
</dbReference>
<dbReference type="InterPro" id="IPR004358">
    <property type="entry name" value="Sig_transdc_His_kin-like_C"/>
</dbReference>
<dbReference type="CDD" id="cd00082">
    <property type="entry name" value="HisKA"/>
    <property type="match status" value="1"/>
</dbReference>
<dbReference type="Pfam" id="PF00512">
    <property type="entry name" value="HisKA"/>
    <property type="match status" value="1"/>
</dbReference>
<evidence type="ECO:0000256" key="4">
    <source>
        <dbReference type="ARBA" id="ARBA00022553"/>
    </source>
</evidence>
<dbReference type="Pfam" id="PF00672">
    <property type="entry name" value="HAMP"/>
    <property type="match status" value="1"/>
</dbReference>
<evidence type="ECO:0000256" key="7">
    <source>
        <dbReference type="ARBA" id="ARBA00022777"/>
    </source>
</evidence>
<keyword evidence="4" id="KW-0597">Phosphoprotein</keyword>
<protein>
    <recommendedName>
        <fullName evidence="3">histidine kinase</fullName>
        <ecNumber evidence="3">2.7.13.3</ecNumber>
    </recommendedName>
</protein>
<dbReference type="FunFam" id="1.10.287.130:FF:000001">
    <property type="entry name" value="Two-component sensor histidine kinase"/>
    <property type="match status" value="1"/>
</dbReference>
<evidence type="ECO:0000313" key="15">
    <source>
        <dbReference type="Proteomes" id="UP000316213"/>
    </source>
</evidence>
<evidence type="ECO:0000256" key="8">
    <source>
        <dbReference type="ARBA" id="ARBA00022989"/>
    </source>
</evidence>
<dbReference type="PANTHER" id="PTHR45436:SF5">
    <property type="entry name" value="SENSOR HISTIDINE KINASE TRCS"/>
    <property type="match status" value="1"/>
</dbReference>
<comment type="subcellular location">
    <subcellularLocation>
        <location evidence="2">Membrane</location>
    </subcellularLocation>
</comment>
<proteinExistence type="predicted"/>
<dbReference type="SUPFAM" id="SSF55874">
    <property type="entry name" value="ATPase domain of HSP90 chaperone/DNA topoisomerase II/histidine kinase"/>
    <property type="match status" value="1"/>
</dbReference>
<feature type="transmembrane region" description="Helical" evidence="11">
    <location>
        <begin position="12"/>
        <end position="32"/>
    </location>
</feature>
<comment type="caution">
    <text evidence="14">The sequence shown here is derived from an EMBL/GenBank/DDBJ whole genome shotgun (WGS) entry which is preliminary data.</text>
</comment>
<sequence>MFPTKSLRWRIQIWHAIALTCVIAGFAVLTFLDQRQHRIRETDQELSAAAELLAVQIESSSDADSTGDQLDQPRWDSLSLPETFEFRRIRHRFEKPYLIVWSPDGQQEANTTSDFERKPRTANILPAAADDTIQFRGQDGWREAYTRTDNGFIVLVGRWIVKDFEALNRLAMVLTAIGLALLAIGLFGGWLIAGRAVQQLQAMAEVASRISAKDLSQRIQSDHLDQELAGLAITLNQTFERLENAFERQSQFTADASHELRTPLAVLRMHQQMALSKPRDPAEYRDALRVCQRATDRMTSLVESLLVLAREDQSKTNAADLVDLSEIVQETIDRLRPLASARGSHVYMNSKEVSVVRGDPDRLTRVVENLLTNAISHGGGSDIEVDVEKSENTVQLMVTDRGPGIPLEDRPKIFDRFYRGDQARDREQGKGNGLGLAICRTIVESHGGTIHLESPSGQGCRFVVSLPTGE</sequence>
<dbReference type="FunFam" id="3.30.565.10:FF:000006">
    <property type="entry name" value="Sensor histidine kinase WalK"/>
    <property type="match status" value="1"/>
</dbReference>
<keyword evidence="15" id="KW-1185">Reference proteome</keyword>
<name>A0A5C6A8T9_9BACT</name>
<dbReference type="CDD" id="cd00075">
    <property type="entry name" value="HATPase"/>
    <property type="match status" value="1"/>
</dbReference>
<dbReference type="GO" id="GO:0000155">
    <property type="term" value="F:phosphorelay sensor kinase activity"/>
    <property type="evidence" value="ECO:0007669"/>
    <property type="project" value="InterPro"/>
</dbReference>
<dbReference type="Pfam" id="PF02518">
    <property type="entry name" value="HATPase_c"/>
    <property type="match status" value="1"/>
</dbReference>
<dbReference type="InterPro" id="IPR050428">
    <property type="entry name" value="TCS_sensor_his_kinase"/>
</dbReference>
<evidence type="ECO:0000256" key="9">
    <source>
        <dbReference type="ARBA" id="ARBA00023012"/>
    </source>
</evidence>
<evidence type="ECO:0000256" key="11">
    <source>
        <dbReference type="SAM" id="Phobius"/>
    </source>
</evidence>
<dbReference type="Gene3D" id="3.30.565.10">
    <property type="entry name" value="Histidine kinase-like ATPase, C-terminal domain"/>
    <property type="match status" value="1"/>
</dbReference>
<feature type="domain" description="HAMP" evidence="13">
    <location>
        <begin position="194"/>
        <end position="247"/>
    </location>
</feature>
<evidence type="ECO:0000256" key="2">
    <source>
        <dbReference type="ARBA" id="ARBA00004370"/>
    </source>
</evidence>
<dbReference type="InterPro" id="IPR036890">
    <property type="entry name" value="HATPase_C_sf"/>
</dbReference>
<accession>A0A5C6A8T9</accession>
<comment type="catalytic activity">
    <reaction evidence="1">
        <text>ATP + protein L-histidine = ADP + protein N-phospho-L-histidine.</text>
        <dbReference type="EC" id="2.7.13.3"/>
    </reaction>
</comment>
<dbReference type="EC" id="2.7.13.3" evidence="3"/>
<keyword evidence="10 11" id="KW-0472">Membrane</keyword>
<dbReference type="PROSITE" id="PS50109">
    <property type="entry name" value="HIS_KIN"/>
    <property type="match status" value="1"/>
</dbReference>
<dbReference type="Gene3D" id="1.10.287.130">
    <property type="match status" value="1"/>
</dbReference>
<evidence type="ECO:0000256" key="6">
    <source>
        <dbReference type="ARBA" id="ARBA00022692"/>
    </source>
</evidence>
<evidence type="ECO:0000256" key="3">
    <source>
        <dbReference type="ARBA" id="ARBA00012438"/>
    </source>
</evidence>
<keyword evidence="8 11" id="KW-1133">Transmembrane helix</keyword>
<feature type="transmembrane region" description="Helical" evidence="11">
    <location>
        <begin position="170"/>
        <end position="193"/>
    </location>
</feature>
<dbReference type="InterPro" id="IPR003661">
    <property type="entry name" value="HisK_dim/P_dom"/>
</dbReference>
<dbReference type="PRINTS" id="PR00344">
    <property type="entry name" value="BCTRLSENSOR"/>
</dbReference>
<dbReference type="InterPro" id="IPR036097">
    <property type="entry name" value="HisK_dim/P_sf"/>
</dbReference>
<dbReference type="SMART" id="SM00387">
    <property type="entry name" value="HATPase_c"/>
    <property type="match status" value="1"/>
</dbReference>
<dbReference type="CDD" id="cd06225">
    <property type="entry name" value="HAMP"/>
    <property type="match status" value="1"/>
</dbReference>
<dbReference type="AlphaFoldDB" id="A0A5C6A8T9"/>
<evidence type="ECO:0000256" key="1">
    <source>
        <dbReference type="ARBA" id="ARBA00000085"/>
    </source>
</evidence>
<dbReference type="RefSeq" id="WP_197167988.1">
    <property type="nucleotide sequence ID" value="NZ_SJPM01000006.1"/>
</dbReference>
<dbReference type="SMART" id="SM00388">
    <property type="entry name" value="HisKA"/>
    <property type="match status" value="1"/>
</dbReference>
<keyword evidence="6 11" id="KW-0812">Transmembrane</keyword>
<dbReference type="SMART" id="SM00304">
    <property type="entry name" value="HAMP"/>
    <property type="match status" value="1"/>
</dbReference>
<gene>
    <name evidence="14" type="primary">cusS</name>
    <name evidence="14" type="ORF">Pla100_33670</name>
</gene>
<organism evidence="14 15">
    <name type="scientific">Neorhodopirellula pilleata</name>
    <dbReference type="NCBI Taxonomy" id="2714738"/>
    <lineage>
        <taxon>Bacteria</taxon>
        <taxon>Pseudomonadati</taxon>
        <taxon>Planctomycetota</taxon>
        <taxon>Planctomycetia</taxon>
        <taxon>Pirellulales</taxon>
        <taxon>Pirellulaceae</taxon>
        <taxon>Neorhodopirellula</taxon>
    </lineage>
</organism>
<dbReference type="SUPFAM" id="SSF47384">
    <property type="entry name" value="Homodimeric domain of signal transducing histidine kinase"/>
    <property type="match status" value="1"/>
</dbReference>
<evidence type="ECO:0000259" key="12">
    <source>
        <dbReference type="PROSITE" id="PS50109"/>
    </source>
</evidence>
<feature type="domain" description="Histidine kinase" evidence="12">
    <location>
        <begin position="255"/>
        <end position="470"/>
    </location>
</feature>
<dbReference type="PROSITE" id="PS50885">
    <property type="entry name" value="HAMP"/>
    <property type="match status" value="1"/>
</dbReference>
<keyword evidence="9" id="KW-0902">Two-component regulatory system</keyword>
<dbReference type="InterPro" id="IPR005467">
    <property type="entry name" value="His_kinase_dom"/>
</dbReference>
<evidence type="ECO:0000256" key="5">
    <source>
        <dbReference type="ARBA" id="ARBA00022679"/>
    </source>
</evidence>
<dbReference type="EMBL" id="SJPM01000006">
    <property type="protein sequence ID" value="TWT95725.1"/>
    <property type="molecule type" value="Genomic_DNA"/>
</dbReference>
<dbReference type="GO" id="GO:0005886">
    <property type="term" value="C:plasma membrane"/>
    <property type="evidence" value="ECO:0007669"/>
    <property type="project" value="TreeGrafter"/>
</dbReference>
<dbReference type="PANTHER" id="PTHR45436">
    <property type="entry name" value="SENSOR HISTIDINE KINASE YKOH"/>
    <property type="match status" value="1"/>
</dbReference>
<evidence type="ECO:0000256" key="10">
    <source>
        <dbReference type="ARBA" id="ARBA00023136"/>
    </source>
</evidence>
<keyword evidence="5 14" id="KW-0808">Transferase</keyword>
<evidence type="ECO:0000259" key="13">
    <source>
        <dbReference type="PROSITE" id="PS50885"/>
    </source>
</evidence>
<dbReference type="Gene3D" id="6.10.340.10">
    <property type="match status" value="1"/>
</dbReference>
<dbReference type="InterPro" id="IPR003660">
    <property type="entry name" value="HAMP_dom"/>
</dbReference>